<accession>A0A8S1MFC3</accession>
<dbReference type="AlphaFoldDB" id="A0A8S1MFC3"/>
<feature type="chain" id="PRO_5035713729" evidence="1">
    <location>
        <begin position="24"/>
        <end position="98"/>
    </location>
</feature>
<sequence length="98" mass="11415">MNKYLIFLVASVLIILVTYQVTQDTYLKKKQIHNFKNNHQREIGYANDNEDCRNKCTQANGINCGKNWQNCCIPDQCDIGWLTEICDKRIRIIGCTDE</sequence>
<feature type="signal peptide" evidence="1">
    <location>
        <begin position="1"/>
        <end position="23"/>
    </location>
</feature>
<evidence type="ECO:0000256" key="1">
    <source>
        <dbReference type="SAM" id="SignalP"/>
    </source>
</evidence>
<dbReference type="Proteomes" id="UP000692954">
    <property type="component" value="Unassembled WGS sequence"/>
</dbReference>
<organism evidence="2 3">
    <name type="scientific">Paramecium sonneborni</name>
    <dbReference type="NCBI Taxonomy" id="65129"/>
    <lineage>
        <taxon>Eukaryota</taxon>
        <taxon>Sar</taxon>
        <taxon>Alveolata</taxon>
        <taxon>Ciliophora</taxon>
        <taxon>Intramacronucleata</taxon>
        <taxon>Oligohymenophorea</taxon>
        <taxon>Peniculida</taxon>
        <taxon>Parameciidae</taxon>
        <taxon>Paramecium</taxon>
    </lineage>
</organism>
<reference evidence="2" key="1">
    <citation type="submission" date="2021-01" db="EMBL/GenBank/DDBJ databases">
        <authorList>
            <consortium name="Genoscope - CEA"/>
            <person name="William W."/>
        </authorList>
    </citation>
    <scope>NUCLEOTIDE SEQUENCE</scope>
</reference>
<evidence type="ECO:0000313" key="2">
    <source>
        <dbReference type="EMBL" id="CAD8078838.1"/>
    </source>
</evidence>
<comment type="caution">
    <text evidence="2">The sequence shown here is derived from an EMBL/GenBank/DDBJ whole genome shotgun (WGS) entry which is preliminary data.</text>
</comment>
<gene>
    <name evidence="2" type="ORF">PSON_ATCC_30995.1.T0380139</name>
</gene>
<dbReference type="OrthoDB" id="284144at2759"/>
<protein>
    <submittedName>
        <fullName evidence="2">Uncharacterized protein</fullName>
    </submittedName>
</protein>
<keyword evidence="3" id="KW-1185">Reference proteome</keyword>
<keyword evidence="1" id="KW-0732">Signal</keyword>
<proteinExistence type="predicted"/>
<evidence type="ECO:0000313" key="3">
    <source>
        <dbReference type="Proteomes" id="UP000692954"/>
    </source>
</evidence>
<name>A0A8S1MFC3_9CILI</name>
<dbReference type="EMBL" id="CAJJDN010000038">
    <property type="protein sequence ID" value="CAD8078838.1"/>
    <property type="molecule type" value="Genomic_DNA"/>
</dbReference>